<dbReference type="CDD" id="cd03801">
    <property type="entry name" value="GT4_PimA-like"/>
    <property type="match status" value="1"/>
</dbReference>
<protein>
    <submittedName>
        <fullName evidence="4">Glycosyl transferases group 1</fullName>
    </submittedName>
</protein>
<reference evidence="4 5" key="1">
    <citation type="submission" date="2017-02" db="EMBL/GenBank/DDBJ databases">
        <authorList>
            <person name="Peterson S.W."/>
        </authorList>
    </citation>
    <scope>NUCLEOTIDE SEQUENCE [LARGE SCALE GENOMIC DNA]</scope>
    <source>
        <strain evidence="4 5">ATCC 27749</strain>
    </source>
</reference>
<evidence type="ECO:0000256" key="2">
    <source>
        <dbReference type="ARBA" id="ARBA00022679"/>
    </source>
</evidence>
<keyword evidence="5" id="KW-1185">Reference proteome</keyword>
<organism evidence="4 5">
    <name type="scientific">Gemmiger formicilis</name>
    <dbReference type="NCBI Taxonomy" id="745368"/>
    <lineage>
        <taxon>Bacteria</taxon>
        <taxon>Bacillati</taxon>
        <taxon>Bacillota</taxon>
        <taxon>Clostridia</taxon>
        <taxon>Eubacteriales</taxon>
        <taxon>Gemmiger</taxon>
    </lineage>
</organism>
<dbReference type="SUPFAM" id="SSF53756">
    <property type="entry name" value="UDP-Glycosyltransferase/glycogen phosphorylase"/>
    <property type="match status" value="1"/>
</dbReference>
<sequence length="421" mass="44963">MHILWLVRTTLPQAAAACGLAGASDVSGSWLTGQLAALRACPDLHLTVLCVGKEDADGTADGVHYRVVRDTAAFAPLLQAERPDLVHIWGTEFDPAAVMADAARASGLPVLFSVQGVMRDCAAHLCDGVPEKYRRSGALWHAIDKIIPGELLDNMQASFDALAAKEAAALADARYVTGRTAFDRAACAALAPHARYYPCNETLRPLFYTGTLWHARDFAAAPVLLLPQGNYPLKNLHTVIKALPAVLAEYGDAELRIAGWPPLDKGPLLRPVIDRMFPYKLYCKRLAAQLGVTEHIRYTGPLDAAAMRQAYLEADVFLLPSGCENSPNSLGEAMLLGLPCIASAVGGIPSMLANGTEGLLYGDALDADALARAVLQVLHSPDGGTAMGRAARARALQTHDAARNAADLLHIYESILQEEHP</sequence>
<dbReference type="AlphaFoldDB" id="A0A1T4Y064"/>
<gene>
    <name evidence="4" type="ORF">SAMN02745178_02582</name>
</gene>
<dbReference type="PANTHER" id="PTHR12526">
    <property type="entry name" value="GLYCOSYLTRANSFERASE"/>
    <property type="match status" value="1"/>
</dbReference>
<dbReference type="RefSeq" id="WP_078785407.1">
    <property type="nucleotide sequence ID" value="NZ_FUYF01000025.1"/>
</dbReference>
<dbReference type="PANTHER" id="PTHR12526:SF510">
    <property type="entry name" value="D-INOSITOL 3-PHOSPHATE GLYCOSYLTRANSFERASE"/>
    <property type="match status" value="1"/>
</dbReference>
<dbReference type="OrthoDB" id="139410at2"/>
<name>A0A1T4Y064_9FIRM</name>
<keyword evidence="2 4" id="KW-0808">Transferase</keyword>
<evidence type="ECO:0000313" key="4">
    <source>
        <dbReference type="EMBL" id="SKA95189.1"/>
    </source>
</evidence>
<accession>A0A1T4Y064</accession>
<dbReference type="GO" id="GO:0016757">
    <property type="term" value="F:glycosyltransferase activity"/>
    <property type="evidence" value="ECO:0007669"/>
    <property type="project" value="UniProtKB-KW"/>
</dbReference>
<feature type="domain" description="Glycosyl transferase family 1" evidence="3">
    <location>
        <begin position="232"/>
        <end position="393"/>
    </location>
</feature>
<keyword evidence="1" id="KW-0328">Glycosyltransferase</keyword>
<dbReference type="Gene3D" id="3.40.50.2000">
    <property type="entry name" value="Glycogen Phosphorylase B"/>
    <property type="match status" value="2"/>
</dbReference>
<dbReference type="GeneID" id="93339015"/>
<dbReference type="Pfam" id="PF00534">
    <property type="entry name" value="Glycos_transf_1"/>
    <property type="match status" value="1"/>
</dbReference>
<evidence type="ECO:0000259" key="3">
    <source>
        <dbReference type="Pfam" id="PF00534"/>
    </source>
</evidence>
<dbReference type="InterPro" id="IPR001296">
    <property type="entry name" value="Glyco_trans_1"/>
</dbReference>
<evidence type="ECO:0000313" key="5">
    <source>
        <dbReference type="Proteomes" id="UP000190286"/>
    </source>
</evidence>
<evidence type="ECO:0000256" key="1">
    <source>
        <dbReference type="ARBA" id="ARBA00022676"/>
    </source>
</evidence>
<dbReference type="EMBL" id="FUYF01000025">
    <property type="protein sequence ID" value="SKA95189.1"/>
    <property type="molecule type" value="Genomic_DNA"/>
</dbReference>
<dbReference type="STRING" id="745368.SAMN02745178_02582"/>
<proteinExistence type="predicted"/>
<dbReference type="Proteomes" id="UP000190286">
    <property type="component" value="Unassembled WGS sequence"/>
</dbReference>